<evidence type="ECO:0000256" key="3">
    <source>
        <dbReference type="ARBA" id="ARBA00022692"/>
    </source>
</evidence>
<evidence type="ECO:0000256" key="2">
    <source>
        <dbReference type="ARBA" id="ARBA00022448"/>
    </source>
</evidence>
<evidence type="ECO:0000313" key="9">
    <source>
        <dbReference type="EMBL" id="WNF00923.1"/>
    </source>
</evidence>
<feature type="transmembrane region" description="Helical" evidence="7">
    <location>
        <begin position="157"/>
        <end position="180"/>
    </location>
</feature>
<feature type="transmembrane region" description="Helical" evidence="7">
    <location>
        <begin position="70"/>
        <end position="88"/>
    </location>
</feature>
<dbReference type="InterPro" id="IPR005829">
    <property type="entry name" value="Sugar_transporter_CS"/>
</dbReference>
<keyword evidence="10" id="KW-1185">Reference proteome</keyword>
<evidence type="ECO:0000313" key="10">
    <source>
        <dbReference type="Proteomes" id="UP001305606"/>
    </source>
</evidence>
<evidence type="ECO:0000256" key="5">
    <source>
        <dbReference type="ARBA" id="ARBA00023136"/>
    </source>
</evidence>
<feature type="transmembrane region" description="Helical" evidence="7">
    <location>
        <begin position="274"/>
        <end position="297"/>
    </location>
</feature>
<protein>
    <submittedName>
        <fullName evidence="9">MFS transporter</fullName>
    </submittedName>
</protein>
<sequence>MAVNDVGAAARSESALIAARLDRLPVARWHWRRTLLVGLAAFFDLYEVFMSGVLGGVLGEEWHLGKYVKATLIAAPFVGMIFGAIFLGIASDRYGRRRMFMINLGTYSVLSVLAAFSPNIGVLIAIRLLCGVFMGAELILIDTYLSEYMPKLRRGRMIAVAYTIGFFGTPVVALLGGVLVARSHFLWEGWRWLLLCGGLGAMAVFIVRRGLPESARWLAERGRVEEADRIVTDIERVVEAERGPLPAPEPPAPVTVWRVSLADMFRPPYRRRTVMLWVFQLLQTVGQYGFSSLVPIVLLDKGYDIVDSLGYTAMTFIGAPVGAAIAIPLVERYERKHLIIASGLITAGAGLLFGTATSPVLIVATGLVITMSNNVLSGAYHIYHTELFPTQVRSSAIGMAYALSRLSAAALPFAGVALLDAFGSIGVFIGSATLLVLMCVNVGVLGPRSNGRSLEAITGETAEAGTGEPASSAVRADVTNA</sequence>
<feature type="transmembrane region" description="Helical" evidence="7">
    <location>
        <begin position="35"/>
        <end position="58"/>
    </location>
</feature>
<feature type="transmembrane region" description="Helical" evidence="7">
    <location>
        <begin position="395"/>
        <end position="419"/>
    </location>
</feature>
<dbReference type="PROSITE" id="PS00217">
    <property type="entry name" value="SUGAR_TRANSPORT_2"/>
    <property type="match status" value="1"/>
</dbReference>
<dbReference type="Pfam" id="PF00083">
    <property type="entry name" value="Sugar_tr"/>
    <property type="match status" value="1"/>
</dbReference>
<evidence type="ECO:0000256" key="6">
    <source>
        <dbReference type="SAM" id="MobiDB-lite"/>
    </source>
</evidence>
<proteinExistence type="predicted"/>
<keyword evidence="3 7" id="KW-0812">Transmembrane</keyword>
<dbReference type="EMBL" id="CP117522">
    <property type="protein sequence ID" value="WNF00923.1"/>
    <property type="molecule type" value="Genomic_DNA"/>
</dbReference>
<feature type="region of interest" description="Disordered" evidence="6">
    <location>
        <begin position="458"/>
        <end position="481"/>
    </location>
</feature>
<feature type="transmembrane region" description="Helical" evidence="7">
    <location>
        <begin position="425"/>
        <end position="445"/>
    </location>
</feature>
<evidence type="ECO:0000256" key="1">
    <source>
        <dbReference type="ARBA" id="ARBA00004651"/>
    </source>
</evidence>
<accession>A0ABY9V7Q6</accession>
<feature type="domain" description="Major facilitator superfamily (MFS) profile" evidence="8">
    <location>
        <begin position="33"/>
        <end position="450"/>
    </location>
</feature>
<gene>
    <name evidence="9" type="ORF">PS467_39115</name>
</gene>
<feature type="transmembrane region" description="Helical" evidence="7">
    <location>
        <begin position="337"/>
        <end position="354"/>
    </location>
</feature>
<feature type="transmembrane region" description="Helical" evidence="7">
    <location>
        <begin position="309"/>
        <end position="330"/>
    </location>
</feature>
<dbReference type="Proteomes" id="UP001305606">
    <property type="component" value="Chromosome"/>
</dbReference>
<dbReference type="InterPro" id="IPR020846">
    <property type="entry name" value="MFS_dom"/>
</dbReference>
<dbReference type="Gene3D" id="1.20.1250.20">
    <property type="entry name" value="MFS general substrate transporter like domains"/>
    <property type="match status" value="1"/>
</dbReference>
<comment type="subcellular location">
    <subcellularLocation>
        <location evidence="1">Cell membrane</location>
        <topology evidence="1">Multi-pass membrane protein</topology>
    </subcellularLocation>
</comment>
<dbReference type="InterPro" id="IPR036259">
    <property type="entry name" value="MFS_trans_sf"/>
</dbReference>
<dbReference type="PROSITE" id="PS50850">
    <property type="entry name" value="MFS"/>
    <property type="match status" value="1"/>
</dbReference>
<feature type="transmembrane region" description="Helical" evidence="7">
    <location>
        <begin position="100"/>
        <end position="118"/>
    </location>
</feature>
<dbReference type="PANTHER" id="PTHR23511:SF34">
    <property type="entry name" value="SYNAPTIC VESICLE GLYCOPROTEIN 2"/>
    <property type="match status" value="1"/>
</dbReference>
<reference evidence="9 10" key="1">
    <citation type="submission" date="2023-02" db="EMBL/GenBank/DDBJ databases">
        <title>Streptomyces sp. SCA4-21 with antifungal activity against Fusarium oxysporum f. sp. cubense, Streptomyces sp. SCA2-17 with antifungal activity against Fusarium oxysporum f. sp. cubense.</title>
        <authorList>
            <person name="Qi D."/>
        </authorList>
    </citation>
    <scope>NUCLEOTIDE SEQUENCE [LARGE SCALE GENOMIC DNA]</scope>
    <source>
        <strain evidence="9 10">SCA4-21</strain>
    </source>
</reference>
<organism evidence="9 10">
    <name type="scientific">Streptomyces luomodiensis</name>
    <dbReference type="NCBI Taxonomy" id="3026192"/>
    <lineage>
        <taxon>Bacteria</taxon>
        <taxon>Bacillati</taxon>
        <taxon>Actinomycetota</taxon>
        <taxon>Actinomycetes</taxon>
        <taxon>Kitasatosporales</taxon>
        <taxon>Streptomycetaceae</taxon>
        <taxon>Streptomyces</taxon>
    </lineage>
</organism>
<feature type="transmembrane region" description="Helical" evidence="7">
    <location>
        <begin position="124"/>
        <end position="145"/>
    </location>
</feature>
<evidence type="ECO:0000256" key="4">
    <source>
        <dbReference type="ARBA" id="ARBA00022989"/>
    </source>
</evidence>
<dbReference type="InterPro" id="IPR005828">
    <property type="entry name" value="MFS_sugar_transport-like"/>
</dbReference>
<dbReference type="CDD" id="cd17316">
    <property type="entry name" value="MFS_SV2_like"/>
    <property type="match status" value="1"/>
</dbReference>
<dbReference type="SUPFAM" id="SSF103473">
    <property type="entry name" value="MFS general substrate transporter"/>
    <property type="match status" value="1"/>
</dbReference>
<evidence type="ECO:0000256" key="7">
    <source>
        <dbReference type="SAM" id="Phobius"/>
    </source>
</evidence>
<feature type="transmembrane region" description="Helical" evidence="7">
    <location>
        <begin position="192"/>
        <end position="211"/>
    </location>
</feature>
<keyword evidence="4 7" id="KW-1133">Transmembrane helix</keyword>
<evidence type="ECO:0000259" key="8">
    <source>
        <dbReference type="PROSITE" id="PS50850"/>
    </source>
</evidence>
<keyword evidence="5 7" id="KW-0472">Membrane</keyword>
<feature type="transmembrane region" description="Helical" evidence="7">
    <location>
        <begin position="360"/>
        <end position="383"/>
    </location>
</feature>
<keyword evidence="2" id="KW-0813">Transport</keyword>
<name>A0ABY9V7Q6_9ACTN</name>
<dbReference type="RefSeq" id="WP_311039269.1">
    <property type="nucleotide sequence ID" value="NZ_CP117522.1"/>
</dbReference>
<dbReference type="PANTHER" id="PTHR23511">
    <property type="entry name" value="SYNAPTIC VESICLE GLYCOPROTEIN 2"/>
    <property type="match status" value="1"/>
</dbReference>